<feature type="region of interest" description="Disordered" evidence="3">
    <location>
        <begin position="164"/>
        <end position="184"/>
    </location>
</feature>
<dbReference type="RefSeq" id="WP_253758854.1">
    <property type="nucleotide sequence ID" value="NZ_BAABKA010000055.1"/>
</dbReference>
<feature type="compositionally biased region" description="Basic residues" evidence="3">
    <location>
        <begin position="173"/>
        <end position="184"/>
    </location>
</feature>
<dbReference type="GO" id="GO:0003677">
    <property type="term" value="F:DNA binding"/>
    <property type="evidence" value="ECO:0007669"/>
    <property type="project" value="UniProtKB-KW"/>
</dbReference>
<dbReference type="CDD" id="cd15831">
    <property type="entry name" value="BTAD"/>
    <property type="match status" value="1"/>
</dbReference>
<evidence type="ECO:0000256" key="3">
    <source>
        <dbReference type="SAM" id="MobiDB-lite"/>
    </source>
</evidence>
<dbReference type="InterPro" id="IPR011990">
    <property type="entry name" value="TPR-like_helical_dom_sf"/>
</dbReference>
<dbReference type="PANTHER" id="PTHR35807:SF1">
    <property type="entry name" value="TRANSCRIPTIONAL REGULATOR REDD"/>
    <property type="match status" value="1"/>
</dbReference>
<accession>A0A9X2GX09</accession>
<reference evidence="5" key="1">
    <citation type="submission" date="2022-06" db="EMBL/GenBank/DDBJ databases">
        <title>Sequencing the genomes of 1000 actinobacteria strains.</title>
        <authorList>
            <person name="Klenk H.-P."/>
        </authorList>
    </citation>
    <scope>NUCLEOTIDE SEQUENCE</scope>
    <source>
        <strain evidence="5">DSM 46694</strain>
    </source>
</reference>
<dbReference type="EMBL" id="JAMZEB010000002">
    <property type="protein sequence ID" value="MCP2365510.1"/>
    <property type="molecule type" value="Genomic_DNA"/>
</dbReference>
<evidence type="ECO:0000256" key="2">
    <source>
        <dbReference type="ARBA" id="ARBA00023163"/>
    </source>
</evidence>
<keyword evidence="5" id="KW-0238">DNA-binding</keyword>
<name>A0A9X2GX09_9ACTN</name>
<dbReference type="Gene3D" id="1.25.40.10">
    <property type="entry name" value="Tetratricopeptide repeat domain"/>
    <property type="match status" value="1"/>
</dbReference>
<dbReference type="SMART" id="SM01043">
    <property type="entry name" value="BTAD"/>
    <property type="match status" value="1"/>
</dbReference>
<dbReference type="GO" id="GO:0006355">
    <property type="term" value="P:regulation of DNA-templated transcription"/>
    <property type="evidence" value="ECO:0007669"/>
    <property type="project" value="TreeGrafter"/>
</dbReference>
<keyword evidence="6" id="KW-1185">Reference proteome</keyword>
<sequence>MSRLRAVLGAEVIASVGSGYALTAGACDLVVLDELARQGRHGEALALWQGEPLAGLDGGYAHAQRARLAERRLALLELRLGEDVEAGRHAEVVAELSTLRAEHPLRERLAGLLMLALYRSGRQAEAIGVFTDLRKLLAEELGVDPSPELGELYQRIITADPGLGAQPGGGAAPRRRCRASFRRT</sequence>
<protein>
    <submittedName>
        <fullName evidence="5">DNA-binding SARP family transcriptional activator</fullName>
    </submittedName>
</protein>
<dbReference type="Pfam" id="PF03704">
    <property type="entry name" value="BTAD"/>
    <property type="match status" value="1"/>
</dbReference>
<evidence type="ECO:0000313" key="5">
    <source>
        <dbReference type="EMBL" id="MCP2365510.1"/>
    </source>
</evidence>
<keyword evidence="1" id="KW-0805">Transcription regulation</keyword>
<dbReference type="PANTHER" id="PTHR35807">
    <property type="entry name" value="TRANSCRIPTIONAL REGULATOR REDD-RELATED"/>
    <property type="match status" value="1"/>
</dbReference>
<gene>
    <name evidence="5" type="ORF">HD597_012530</name>
</gene>
<keyword evidence="2" id="KW-0804">Transcription</keyword>
<organism evidence="5 6">
    <name type="scientific">Nonomuraea thailandensis</name>
    <dbReference type="NCBI Taxonomy" id="1188745"/>
    <lineage>
        <taxon>Bacteria</taxon>
        <taxon>Bacillati</taxon>
        <taxon>Actinomycetota</taxon>
        <taxon>Actinomycetes</taxon>
        <taxon>Streptosporangiales</taxon>
        <taxon>Streptosporangiaceae</taxon>
        <taxon>Nonomuraea</taxon>
    </lineage>
</organism>
<dbReference type="SUPFAM" id="SSF48452">
    <property type="entry name" value="TPR-like"/>
    <property type="match status" value="1"/>
</dbReference>
<dbReference type="Proteomes" id="UP001139648">
    <property type="component" value="Unassembled WGS sequence"/>
</dbReference>
<comment type="caution">
    <text evidence="5">The sequence shown here is derived from an EMBL/GenBank/DDBJ whole genome shotgun (WGS) entry which is preliminary data.</text>
</comment>
<evidence type="ECO:0000313" key="6">
    <source>
        <dbReference type="Proteomes" id="UP001139648"/>
    </source>
</evidence>
<evidence type="ECO:0000256" key="1">
    <source>
        <dbReference type="ARBA" id="ARBA00023015"/>
    </source>
</evidence>
<dbReference type="InterPro" id="IPR051677">
    <property type="entry name" value="AfsR-DnrI-RedD_regulator"/>
</dbReference>
<dbReference type="InterPro" id="IPR005158">
    <property type="entry name" value="BTAD"/>
</dbReference>
<dbReference type="PROSITE" id="PS51257">
    <property type="entry name" value="PROKAR_LIPOPROTEIN"/>
    <property type="match status" value="1"/>
</dbReference>
<feature type="domain" description="Bacterial transcriptional activator" evidence="4">
    <location>
        <begin position="27"/>
        <end position="157"/>
    </location>
</feature>
<dbReference type="AlphaFoldDB" id="A0A9X2GX09"/>
<evidence type="ECO:0000259" key="4">
    <source>
        <dbReference type="SMART" id="SM01043"/>
    </source>
</evidence>
<proteinExistence type="predicted"/>